<evidence type="ECO:0000313" key="2">
    <source>
        <dbReference type="Proteomes" id="UP000011769"/>
    </source>
</evidence>
<sequence>MEKKLIIDLFENHLNMIDLGTHFLYSDLELYNTETFESKFYKDIDELLADKEIVKKLDAIEFNFLNGGRGASSGKMGGGFQNGADHGKKDNTYSANPAEFNAGGRKHNVETVLAKFVDKYGSAKREYGVSVDEQGFAHSYRVGNAHSVSITAAGKNHTIIHNHPGGGNFSKADLLVIAGSNGKGIVATNKKGYYSFEKKHNFDSKAFTKAINKAKWPKKLSYDEGADWWLKKNAKKYGYSYGKKSVNYSKGGTGYDKVGKSWMRDDNIPLF</sequence>
<accession>A0ABP2SW19</accession>
<gene>
    <name evidence="1" type="ORF">SPJ1_1921</name>
</gene>
<proteinExistence type="predicted"/>
<dbReference type="EMBL" id="ALYM01000008">
    <property type="protein sequence ID" value="EMG24662.1"/>
    <property type="molecule type" value="Genomic_DNA"/>
</dbReference>
<reference evidence="1 2" key="1">
    <citation type="journal article" date="2013" name="PLoS ONE">
        <title>Comparative Genomic Characterization of Three Streptococcus parauberis Strains in Fish Pathogen, as Assessed by Wide-Genome Analyses.</title>
        <authorList>
            <person name="Nho S.W."/>
            <person name="Hikima J."/>
            <person name="Park S.B."/>
            <person name="Jang H.B."/>
            <person name="Cha I.S."/>
            <person name="Yasuike M."/>
            <person name="Nakamura Y."/>
            <person name="Fujiwara A."/>
            <person name="Sano M."/>
            <person name="Kanai K."/>
            <person name="Kondo H."/>
            <person name="Hirono I."/>
            <person name="Takeyama H."/>
            <person name="Aoki T."/>
            <person name="Jung T.S."/>
        </authorList>
    </citation>
    <scope>NUCLEOTIDE SEQUENCE [LARGE SCALE GENOMIC DNA]</scope>
    <source>
        <strain evidence="1 2">KRS-02083</strain>
    </source>
</reference>
<evidence type="ECO:0000313" key="1">
    <source>
        <dbReference type="EMBL" id="EMG24662.1"/>
    </source>
</evidence>
<protein>
    <submittedName>
        <fullName evidence="1">Uncharacterized protein</fullName>
    </submittedName>
</protein>
<organism evidence="1 2">
    <name type="scientific">Streptococcus parauberis KRS-02083</name>
    <dbReference type="NCBI Taxonomy" id="1207545"/>
    <lineage>
        <taxon>Bacteria</taxon>
        <taxon>Bacillati</taxon>
        <taxon>Bacillota</taxon>
        <taxon>Bacilli</taxon>
        <taxon>Lactobacillales</taxon>
        <taxon>Streptococcaceae</taxon>
        <taxon>Streptococcus</taxon>
    </lineage>
</organism>
<dbReference type="Proteomes" id="UP000011769">
    <property type="component" value="Unassembled WGS sequence"/>
</dbReference>
<keyword evidence="2" id="KW-1185">Reference proteome</keyword>
<comment type="caution">
    <text evidence="1">The sequence shown here is derived from an EMBL/GenBank/DDBJ whole genome shotgun (WGS) entry which is preliminary data.</text>
</comment>
<name>A0ABP2SW19_9STRE</name>
<dbReference type="RefSeq" id="WP_003108678.1">
    <property type="nucleotide sequence ID" value="NZ_ALYM01000008.1"/>
</dbReference>